<dbReference type="AlphaFoldDB" id="A0A844ZHZ6"/>
<name>A0A844ZHZ6_9SPHN</name>
<dbReference type="InterPro" id="IPR053136">
    <property type="entry name" value="UTP_pyrophosphatase-like"/>
</dbReference>
<dbReference type="OrthoDB" id="9795402at2"/>
<dbReference type="Pfam" id="PF01863">
    <property type="entry name" value="YgjP-like"/>
    <property type="match status" value="1"/>
</dbReference>
<protein>
    <submittedName>
        <fullName evidence="2">DUF45 domain-containing protein</fullName>
    </submittedName>
</protein>
<evidence type="ECO:0000313" key="2">
    <source>
        <dbReference type="EMBL" id="MXO87435.1"/>
    </source>
</evidence>
<dbReference type="EMBL" id="WTYY01000001">
    <property type="protein sequence ID" value="MXO87435.1"/>
    <property type="molecule type" value="Genomic_DNA"/>
</dbReference>
<dbReference type="Proteomes" id="UP000435243">
    <property type="component" value="Unassembled WGS sequence"/>
</dbReference>
<comment type="caution">
    <text evidence="2">The sequence shown here is derived from an EMBL/GenBank/DDBJ whole genome shotgun (WGS) entry which is preliminary data.</text>
</comment>
<dbReference type="InterPro" id="IPR002725">
    <property type="entry name" value="YgjP-like_metallopeptidase"/>
</dbReference>
<dbReference type="CDD" id="cd07344">
    <property type="entry name" value="M48_yhfN_like"/>
    <property type="match status" value="1"/>
</dbReference>
<feature type="domain" description="YgjP-like metallopeptidase" evidence="1">
    <location>
        <begin position="34"/>
        <end position="235"/>
    </location>
</feature>
<organism evidence="2 3">
    <name type="scientific">Alteraurantiacibacter aestuarii</name>
    <dbReference type="NCBI Taxonomy" id="650004"/>
    <lineage>
        <taxon>Bacteria</taxon>
        <taxon>Pseudomonadati</taxon>
        <taxon>Pseudomonadota</taxon>
        <taxon>Alphaproteobacteria</taxon>
        <taxon>Sphingomonadales</taxon>
        <taxon>Erythrobacteraceae</taxon>
        <taxon>Alteraurantiacibacter</taxon>
    </lineage>
</organism>
<keyword evidence="3" id="KW-1185">Reference proteome</keyword>
<dbReference type="Gene3D" id="3.30.2010.10">
    <property type="entry name" value="Metalloproteases ('zincins'), catalytic domain"/>
    <property type="match status" value="1"/>
</dbReference>
<evidence type="ECO:0000259" key="1">
    <source>
        <dbReference type="Pfam" id="PF01863"/>
    </source>
</evidence>
<proteinExistence type="predicted"/>
<sequence>MIDWLREDHRNPSVALADRTLPIAIRRHARATRLTMRIAPDGSELRITLPRWGRTRDALVFARARTDWIEAQLARLPQRIEIAPGVTLPFRGTHLLIDWREKEPRRPQLAEASLVLGGPQDTLQPRIRRWMEAEALRHLADDLAFYCGRGGHRDLPQLRLSRAQRRWGSCSGQKDDGRCIRINWRLIMAPDHVRRSVVAHEVAHLTHFDHSPSFHALLGDLYDGDLAHADRWLKHEGRSLYAAFG</sequence>
<accession>A0A844ZHZ6</accession>
<gene>
    <name evidence="2" type="ORF">GRI32_01620</name>
</gene>
<dbReference type="PANTHER" id="PTHR30399:SF1">
    <property type="entry name" value="UTP PYROPHOSPHATASE"/>
    <property type="match status" value="1"/>
</dbReference>
<dbReference type="PANTHER" id="PTHR30399">
    <property type="entry name" value="UNCHARACTERIZED PROTEIN YGJP"/>
    <property type="match status" value="1"/>
</dbReference>
<reference evidence="2 3" key="1">
    <citation type="submission" date="2019-12" db="EMBL/GenBank/DDBJ databases">
        <title>Genomic-based taxomic classification of the family Erythrobacteraceae.</title>
        <authorList>
            <person name="Xu L."/>
        </authorList>
    </citation>
    <scope>NUCLEOTIDE SEQUENCE [LARGE SCALE GENOMIC DNA]</scope>
    <source>
        <strain evidence="2 3">JCM 16339</strain>
    </source>
</reference>
<dbReference type="RefSeq" id="WP_160589372.1">
    <property type="nucleotide sequence ID" value="NZ_BAAAFP010000002.1"/>
</dbReference>
<evidence type="ECO:0000313" key="3">
    <source>
        <dbReference type="Proteomes" id="UP000435243"/>
    </source>
</evidence>